<dbReference type="GeneID" id="109586265"/>
<evidence type="ECO:0008006" key="4">
    <source>
        <dbReference type="Google" id="ProtNLM"/>
    </source>
</evidence>
<evidence type="ECO:0000313" key="2">
    <source>
        <dbReference type="EnsemblMetazoa" id="XP_019857996.1"/>
    </source>
</evidence>
<reference evidence="2" key="2">
    <citation type="submission" date="2024-06" db="UniProtKB">
        <authorList>
            <consortium name="EnsemblMetazoa"/>
        </authorList>
    </citation>
    <scope>IDENTIFICATION</scope>
</reference>
<dbReference type="KEGG" id="aqu:109586265"/>
<accession>A0AAN0JLW4</accession>
<keyword evidence="1" id="KW-1133">Transmembrane helix</keyword>
<dbReference type="Proteomes" id="UP000007879">
    <property type="component" value="Unassembled WGS sequence"/>
</dbReference>
<evidence type="ECO:0000313" key="3">
    <source>
        <dbReference type="Proteomes" id="UP000007879"/>
    </source>
</evidence>
<name>A0AAN0JLW4_AMPQE</name>
<reference evidence="3" key="1">
    <citation type="journal article" date="2010" name="Nature">
        <title>The Amphimedon queenslandica genome and the evolution of animal complexity.</title>
        <authorList>
            <person name="Srivastava M."/>
            <person name="Simakov O."/>
            <person name="Chapman J."/>
            <person name="Fahey B."/>
            <person name="Gauthier M.E."/>
            <person name="Mitros T."/>
            <person name="Richards G.S."/>
            <person name="Conaco C."/>
            <person name="Dacre M."/>
            <person name="Hellsten U."/>
            <person name="Larroux C."/>
            <person name="Putnam N.H."/>
            <person name="Stanke M."/>
            <person name="Adamska M."/>
            <person name="Darling A."/>
            <person name="Degnan S.M."/>
            <person name="Oakley T.H."/>
            <person name="Plachetzki D.C."/>
            <person name="Zhai Y."/>
            <person name="Adamski M."/>
            <person name="Calcino A."/>
            <person name="Cummins S.F."/>
            <person name="Goodstein D.M."/>
            <person name="Harris C."/>
            <person name="Jackson D.J."/>
            <person name="Leys S.P."/>
            <person name="Shu S."/>
            <person name="Woodcroft B.J."/>
            <person name="Vervoort M."/>
            <person name="Kosik K.S."/>
            <person name="Manning G."/>
            <person name="Degnan B.M."/>
            <person name="Rokhsar D.S."/>
        </authorList>
    </citation>
    <scope>NUCLEOTIDE SEQUENCE [LARGE SCALE GENOMIC DNA]</scope>
</reference>
<keyword evidence="1" id="KW-0472">Membrane</keyword>
<feature type="transmembrane region" description="Helical" evidence="1">
    <location>
        <begin position="47"/>
        <end position="66"/>
    </location>
</feature>
<sequence>MIDLCQWRARIGSWNCSRHWRQPSACTSTGNTYCGANGASNTSQEKIIIRSILSFFCLLILLFISGDVELNPGPTLKDKPTKDELVELLSSSKFTAGTWEQFVCCLPNMSQDIVSRIKQRVKEFNQSTDPIDYVSAVAQYWLDNNPDITWKSIIHTLLANDEAVIAHLLLEEKIIKSNKGAGRTVARVLRSHYSQLGHATESSLQEIADELYSKGLITRIVRKEPKLEKIEVEFLAIVEMCIQERNIALLREHCLTFLQCIASVGGPAKKEALALARDWDNEALKCNEISFYMHQSLTTTSSYDIIFSINFKSEENIAKELDDLNSEFAVLLTKIKEFYDNSEKHSIISIARFVEDCFDGLDSLAHENTKIDDIFRKLKEKSYFNLLDIKSIKKILIAFPIDDALQTRFEDYANDVERFVHSANVSDLKKKAIAAFEQKETAFNKSKLILKLSQKWSKQSINNLRKLMQHFFGEKADSLTYDDSFEGSITIHFVISSEKDAHLLVQMAHSQAVFMYHFGILQLIVNNKTIIQNVEDVNFEFEQSLSDAII</sequence>
<organism evidence="2 3">
    <name type="scientific">Amphimedon queenslandica</name>
    <name type="common">Sponge</name>
    <dbReference type="NCBI Taxonomy" id="400682"/>
    <lineage>
        <taxon>Eukaryota</taxon>
        <taxon>Metazoa</taxon>
        <taxon>Porifera</taxon>
        <taxon>Demospongiae</taxon>
        <taxon>Heteroscleromorpha</taxon>
        <taxon>Haplosclerida</taxon>
        <taxon>Niphatidae</taxon>
        <taxon>Amphimedon</taxon>
    </lineage>
</organism>
<keyword evidence="3" id="KW-1185">Reference proteome</keyword>
<keyword evidence="1" id="KW-0812">Transmembrane</keyword>
<evidence type="ECO:0000256" key="1">
    <source>
        <dbReference type="SAM" id="Phobius"/>
    </source>
</evidence>
<dbReference type="AlphaFoldDB" id="A0AAN0JLW4"/>
<dbReference type="RefSeq" id="XP_019857996.1">
    <property type="nucleotide sequence ID" value="XM_020002437.1"/>
</dbReference>
<protein>
    <recommendedName>
        <fullName evidence="4">Death domain-containing protein</fullName>
    </recommendedName>
</protein>
<dbReference type="EnsemblMetazoa" id="XM_020002437.1">
    <property type="protein sequence ID" value="XP_019857996.1"/>
    <property type="gene ID" value="LOC109586265"/>
</dbReference>
<proteinExistence type="predicted"/>